<keyword evidence="2" id="KW-1003">Cell membrane</keyword>
<evidence type="ECO:0000256" key="18">
    <source>
        <dbReference type="ARBA" id="ARBA00048679"/>
    </source>
</evidence>
<dbReference type="InterPro" id="IPR000719">
    <property type="entry name" value="Prot_kinase_dom"/>
</dbReference>
<keyword evidence="13 20" id="KW-0472">Membrane</keyword>
<dbReference type="Gene3D" id="2.90.10.10">
    <property type="entry name" value="Bulb-type lectin domain"/>
    <property type="match status" value="1"/>
</dbReference>
<feature type="domain" description="Protein kinase" evidence="21">
    <location>
        <begin position="471"/>
        <end position="747"/>
    </location>
</feature>
<comment type="similarity">
    <text evidence="19">Belongs to the protein kinase superfamily. Ser/Thr protein kinase family.</text>
</comment>
<dbReference type="Pfam" id="PF01453">
    <property type="entry name" value="B_lectin"/>
    <property type="match status" value="1"/>
</dbReference>
<dbReference type="PROSITE" id="PS00108">
    <property type="entry name" value="PROTEIN_KINASE_ST"/>
    <property type="match status" value="1"/>
</dbReference>
<dbReference type="PROSITE" id="PS50927">
    <property type="entry name" value="BULB_LECTIN"/>
    <property type="match status" value="1"/>
</dbReference>
<keyword evidence="8" id="KW-0430">Lectin</keyword>
<dbReference type="Proteomes" id="UP001168098">
    <property type="component" value="Unassembled WGS sequence"/>
</dbReference>
<dbReference type="InterPro" id="IPR008271">
    <property type="entry name" value="Ser/Thr_kinase_AS"/>
</dbReference>
<dbReference type="GO" id="GO:0004674">
    <property type="term" value="F:protein serine/threonine kinase activity"/>
    <property type="evidence" value="ECO:0007669"/>
    <property type="project" value="UniProtKB-KW"/>
</dbReference>
<dbReference type="EC" id="2.7.11.1" evidence="19"/>
<evidence type="ECO:0000256" key="8">
    <source>
        <dbReference type="ARBA" id="ARBA00022734"/>
    </source>
</evidence>
<evidence type="ECO:0000259" key="22">
    <source>
        <dbReference type="PROSITE" id="PS50927"/>
    </source>
</evidence>
<dbReference type="InterPro" id="IPR001245">
    <property type="entry name" value="Ser-Thr/Tyr_kinase_cat_dom"/>
</dbReference>
<keyword evidence="16" id="KW-0325">Glycoprotein</keyword>
<evidence type="ECO:0000256" key="1">
    <source>
        <dbReference type="ARBA" id="ARBA00004251"/>
    </source>
</evidence>
<keyword evidence="7" id="KW-0732">Signal</keyword>
<dbReference type="InterPro" id="IPR011009">
    <property type="entry name" value="Kinase-like_dom_sf"/>
</dbReference>
<evidence type="ECO:0000256" key="6">
    <source>
        <dbReference type="ARBA" id="ARBA00022692"/>
    </source>
</evidence>
<evidence type="ECO:0000256" key="3">
    <source>
        <dbReference type="ARBA" id="ARBA00022527"/>
    </source>
</evidence>
<dbReference type="FunFam" id="1.10.510.10:FF:000060">
    <property type="entry name" value="G-type lectin S-receptor-like serine/threonine-protein kinase"/>
    <property type="match status" value="1"/>
</dbReference>
<keyword evidence="12 20" id="KW-1133">Transmembrane helix</keyword>
<evidence type="ECO:0000256" key="17">
    <source>
        <dbReference type="ARBA" id="ARBA00047899"/>
    </source>
</evidence>
<dbReference type="Pfam" id="PF08276">
    <property type="entry name" value="PAN_2"/>
    <property type="match status" value="1"/>
</dbReference>
<accession>A0AA38YX78</accession>
<dbReference type="CDD" id="cd14066">
    <property type="entry name" value="STKc_IRAK"/>
    <property type="match status" value="1"/>
</dbReference>
<evidence type="ECO:0000256" key="14">
    <source>
        <dbReference type="ARBA" id="ARBA00023157"/>
    </source>
</evidence>
<evidence type="ECO:0000256" key="13">
    <source>
        <dbReference type="ARBA" id="ARBA00023136"/>
    </source>
</evidence>
<dbReference type="GO" id="GO:0005886">
    <property type="term" value="C:plasma membrane"/>
    <property type="evidence" value="ECO:0007669"/>
    <property type="project" value="UniProtKB-SubCell"/>
</dbReference>
<protein>
    <recommendedName>
        <fullName evidence="19">Receptor-like serine/threonine-protein kinase</fullName>
        <ecNumber evidence="19">2.7.11.1</ecNumber>
    </recommendedName>
</protein>
<sequence>MAEITTFLLIFSYLFMAALIPLSIHSQPTHTITPGQNLTDSERMVSANGVFTLGFFSPGKSKHRYLGIWYTKDEAQRVVWVANRLIPITNSSGVLTIGDDGRLKIKQSGGLPIVLNSDQAAKHNATATLLDSGNLVLKHMINDVGAFKRETVWQSFDHPSDTLLPGMKLGVNLKVGSNRSLTSWLSHEVPAPGAFTLGLDPTVNDSCQVVIWRRGIVLWTSGIWEDKSTHFEDWWNTYNVSFACVVVSKYEKYFMYTYADHSHLSRLVMGAWRQVKFNSFPEFEITLCEGNRNPILSSGCVEEESKCGRHHRTAFKFMNNYMKRRAEYSDDDPNLGISDCDAKCRENCSCIAYASAHKNGTGCHFWLQNSPSVEGAILGLDAYVSDQELKKGTNYNWIYYTIGIILVPTMLYSVICCGSTKSKIAPGNEIFHDEFVHELDTDGSTLEKTSKKCAELQRFSFFDITTATKNFSSKNKLGEGGFGPVYKGKLSEGQEIAVKRLSRGSVQGLLEFKNEIALISKLQHTNLVKLLGYCIDREEKMLIYEYMPNKSLDFFIFDPTRKELLDWKKRFSIIEGIAQGLLYLHKYSRLRVIHRDLKASNILLDNDMNPKISDFGMAKMFRQDQSRANTNRVVGTFGYMSPEYAMDGIFSVKSDVFSFGVILLEIISGRKNTSFYQSQQHINLIGYAWNLWKEGKILELIDSKTCSAFSGDQMHRCIHVALLCIQENAMDRPTMLNVVFMLRNEMTVPLPTPKRPAFSFESCEIGGNGTHKLLEDHSSSTLSMSTWN</sequence>
<keyword evidence="6 20" id="KW-0812">Transmembrane</keyword>
<keyword evidence="4" id="KW-0597">Phosphoprotein</keyword>
<dbReference type="AlphaFoldDB" id="A0AA38YX78"/>
<dbReference type="EMBL" id="JARBHA010000017">
    <property type="protein sequence ID" value="KAJ9678197.1"/>
    <property type="molecule type" value="Genomic_DNA"/>
</dbReference>
<evidence type="ECO:0000313" key="24">
    <source>
        <dbReference type="Proteomes" id="UP001168098"/>
    </source>
</evidence>
<dbReference type="SMART" id="SM00108">
    <property type="entry name" value="B_lectin"/>
    <property type="match status" value="1"/>
</dbReference>
<organism evidence="23 24">
    <name type="scientific">Vitis rotundifolia</name>
    <name type="common">Muscadine grape</name>
    <dbReference type="NCBI Taxonomy" id="103349"/>
    <lineage>
        <taxon>Eukaryota</taxon>
        <taxon>Viridiplantae</taxon>
        <taxon>Streptophyta</taxon>
        <taxon>Embryophyta</taxon>
        <taxon>Tracheophyta</taxon>
        <taxon>Spermatophyta</taxon>
        <taxon>Magnoliopsida</taxon>
        <taxon>eudicotyledons</taxon>
        <taxon>Gunneridae</taxon>
        <taxon>Pentapetalae</taxon>
        <taxon>rosids</taxon>
        <taxon>Vitales</taxon>
        <taxon>Vitaceae</taxon>
        <taxon>Viteae</taxon>
        <taxon>Vitis</taxon>
    </lineage>
</organism>
<keyword evidence="9 19" id="KW-0547">Nucleotide-binding</keyword>
<evidence type="ECO:0000256" key="16">
    <source>
        <dbReference type="ARBA" id="ARBA00023180"/>
    </source>
</evidence>
<dbReference type="InterPro" id="IPR001480">
    <property type="entry name" value="Bulb-type_lectin_dom"/>
</dbReference>
<dbReference type="CDD" id="cd00028">
    <property type="entry name" value="B_lectin"/>
    <property type="match status" value="1"/>
</dbReference>
<dbReference type="PANTHER" id="PTHR27002">
    <property type="entry name" value="RECEPTOR-LIKE SERINE/THREONINE-PROTEIN KINASE SD1-8"/>
    <property type="match status" value="1"/>
</dbReference>
<dbReference type="SUPFAM" id="SSF51110">
    <property type="entry name" value="alpha-D-mannose-specific plant lectins"/>
    <property type="match status" value="1"/>
</dbReference>
<comment type="caution">
    <text evidence="23">The sequence shown here is derived from an EMBL/GenBank/DDBJ whole genome shotgun (WGS) entry which is preliminary data.</text>
</comment>
<keyword evidence="14" id="KW-1015">Disulfide bond</keyword>
<keyword evidence="15" id="KW-0675">Receptor</keyword>
<evidence type="ECO:0000256" key="20">
    <source>
        <dbReference type="SAM" id="Phobius"/>
    </source>
</evidence>
<evidence type="ECO:0000313" key="23">
    <source>
        <dbReference type="EMBL" id="KAJ9678197.1"/>
    </source>
</evidence>
<dbReference type="SUPFAM" id="SSF56112">
    <property type="entry name" value="Protein kinase-like (PK-like)"/>
    <property type="match status" value="1"/>
</dbReference>
<evidence type="ECO:0000256" key="10">
    <source>
        <dbReference type="ARBA" id="ARBA00022777"/>
    </source>
</evidence>
<evidence type="ECO:0000256" key="9">
    <source>
        <dbReference type="ARBA" id="ARBA00022741"/>
    </source>
</evidence>
<dbReference type="Gene3D" id="3.30.200.20">
    <property type="entry name" value="Phosphorylase Kinase, domain 1"/>
    <property type="match status" value="1"/>
</dbReference>
<evidence type="ECO:0000256" key="5">
    <source>
        <dbReference type="ARBA" id="ARBA00022679"/>
    </source>
</evidence>
<dbReference type="FunFam" id="3.30.200.20:FF:000195">
    <property type="entry name" value="G-type lectin S-receptor-like serine/threonine-protein kinase"/>
    <property type="match status" value="1"/>
</dbReference>
<evidence type="ECO:0000256" key="11">
    <source>
        <dbReference type="ARBA" id="ARBA00022840"/>
    </source>
</evidence>
<dbReference type="GO" id="GO:0005524">
    <property type="term" value="F:ATP binding"/>
    <property type="evidence" value="ECO:0007669"/>
    <property type="project" value="UniProtKB-KW"/>
</dbReference>
<keyword evidence="10 19" id="KW-0418">Kinase</keyword>
<reference evidence="23 24" key="1">
    <citation type="journal article" date="2023" name="BMC Biotechnol.">
        <title>Vitis rotundifolia cv Carlos genome sequencing.</title>
        <authorList>
            <person name="Huff M."/>
            <person name="Hulse-Kemp A."/>
            <person name="Scheffler B."/>
            <person name="Youngblood R."/>
            <person name="Simpson S."/>
            <person name="Babiker E."/>
            <person name="Staton M."/>
        </authorList>
    </citation>
    <scope>NUCLEOTIDE SEQUENCE [LARGE SCALE GENOMIC DNA]</scope>
    <source>
        <tissue evidence="23">Leaf</tissue>
    </source>
</reference>
<dbReference type="PROSITE" id="PS50011">
    <property type="entry name" value="PROTEIN_KINASE_DOM"/>
    <property type="match status" value="1"/>
</dbReference>
<comment type="subcellular location">
    <subcellularLocation>
        <location evidence="1">Cell membrane</location>
        <topology evidence="1">Single-pass type I membrane protein</topology>
    </subcellularLocation>
</comment>
<evidence type="ECO:0000256" key="19">
    <source>
        <dbReference type="PIRNR" id="PIRNR000641"/>
    </source>
</evidence>
<dbReference type="InterPro" id="IPR036426">
    <property type="entry name" value="Bulb-type_lectin_dom_sf"/>
</dbReference>
<comment type="catalytic activity">
    <reaction evidence="18 19">
        <text>L-seryl-[protein] + ATP = O-phospho-L-seryl-[protein] + ADP + H(+)</text>
        <dbReference type="Rhea" id="RHEA:17989"/>
        <dbReference type="Rhea" id="RHEA-COMP:9863"/>
        <dbReference type="Rhea" id="RHEA-COMP:11604"/>
        <dbReference type="ChEBI" id="CHEBI:15378"/>
        <dbReference type="ChEBI" id="CHEBI:29999"/>
        <dbReference type="ChEBI" id="CHEBI:30616"/>
        <dbReference type="ChEBI" id="CHEBI:83421"/>
        <dbReference type="ChEBI" id="CHEBI:456216"/>
        <dbReference type="EC" id="2.7.11.1"/>
    </reaction>
</comment>
<dbReference type="InterPro" id="IPR024171">
    <property type="entry name" value="SRK-like_kinase"/>
</dbReference>
<evidence type="ECO:0000256" key="15">
    <source>
        <dbReference type="ARBA" id="ARBA00023170"/>
    </source>
</evidence>
<dbReference type="Pfam" id="PF07714">
    <property type="entry name" value="PK_Tyr_Ser-Thr"/>
    <property type="match status" value="1"/>
</dbReference>
<evidence type="ECO:0000256" key="4">
    <source>
        <dbReference type="ARBA" id="ARBA00022553"/>
    </source>
</evidence>
<dbReference type="GO" id="GO:0030246">
    <property type="term" value="F:carbohydrate binding"/>
    <property type="evidence" value="ECO:0007669"/>
    <property type="project" value="UniProtKB-KW"/>
</dbReference>
<gene>
    <name evidence="23" type="ORF">PVL29_022938</name>
</gene>
<evidence type="ECO:0000259" key="21">
    <source>
        <dbReference type="PROSITE" id="PS50011"/>
    </source>
</evidence>
<evidence type="ECO:0000256" key="2">
    <source>
        <dbReference type="ARBA" id="ARBA00022475"/>
    </source>
</evidence>
<comment type="catalytic activity">
    <reaction evidence="17 19">
        <text>L-threonyl-[protein] + ATP = O-phospho-L-threonyl-[protein] + ADP + H(+)</text>
        <dbReference type="Rhea" id="RHEA:46608"/>
        <dbReference type="Rhea" id="RHEA-COMP:11060"/>
        <dbReference type="Rhea" id="RHEA-COMP:11605"/>
        <dbReference type="ChEBI" id="CHEBI:15378"/>
        <dbReference type="ChEBI" id="CHEBI:30013"/>
        <dbReference type="ChEBI" id="CHEBI:30616"/>
        <dbReference type="ChEBI" id="CHEBI:61977"/>
        <dbReference type="ChEBI" id="CHEBI:456216"/>
        <dbReference type="EC" id="2.7.11.1"/>
    </reaction>
</comment>
<dbReference type="InterPro" id="IPR003609">
    <property type="entry name" value="Pan_app"/>
</dbReference>
<keyword evidence="5 19" id="KW-0808">Transferase</keyword>
<name>A0AA38YX78_VITRO</name>
<proteinExistence type="inferred from homology"/>
<feature type="domain" description="Bulb-type lectin" evidence="22">
    <location>
        <begin position="29"/>
        <end position="150"/>
    </location>
</feature>
<keyword evidence="3 19" id="KW-0723">Serine/threonine-protein kinase</keyword>
<feature type="transmembrane region" description="Helical" evidence="20">
    <location>
        <begin position="6"/>
        <end position="24"/>
    </location>
</feature>
<keyword evidence="11 19" id="KW-0067">ATP-binding</keyword>
<dbReference type="FunFam" id="2.90.10.10:FF:000009">
    <property type="entry name" value="Receptor-like serine/threonine-protein kinase SD1-8"/>
    <property type="match status" value="1"/>
</dbReference>
<keyword evidence="24" id="KW-1185">Reference proteome</keyword>
<dbReference type="SMART" id="SM00220">
    <property type="entry name" value="S_TKc"/>
    <property type="match status" value="1"/>
</dbReference>
<evidence type="ECO:0000256" key="12">
    <source>
        <dbReference type="ARBA" id="ARBA00022989"/>
    </source>
</evidence>
<evidence type="ECO:0000256" key="7">
    <source>
        <dbReference type="ARBA" id="ARBA00022729"/>
    </source>
</evidence>
<dbReference type="PIRSF" id="PIRSF000641">
    <property type="entry name" value="SRK"/>
    <property type="match status" value="1"/>
</dbReference>
<dbReference type="Gene3D" id="1.10.510.10">
    <property type="entry name" value="Transferase(Phosphotransferase) domain 1"/>
    <property type="match status" value="1"/>
</dbReference>